<accession>A0A7R9G401</accession>
<sequence>MENHLGKTTPSSPTEIRTSISPSLAVELNMTSALANYATEAERWKETRVSLLNYPDSGVKLLNYPDRGVKLLNYPYSGVKLLNYPDRGVKLLNYPDSGVKLLNYPYSGVKLLNYPYSGVKLLNYPSVLLPAQRVFPGRGAGAMAVTSMGIPQLVWIWGRFLVSGGIPPLLIILSMGARGGYLLLLLIIEAGRALVSVIRAKRSNPSSNFSNGSLGVDRKKLYAQPVPRNELSVGSKSLSGCRDEGSMLSSY</sequence>
<proteinExistence type="predicted"/>
<reference evidence="1" key="1">
    <citation type="submission" date="2020-11" db="EMBL/GenBank/DDBJ databases">
        <authorList>
            <person name="Tran Van P."/>
        </authorList>
    </citation>
    <scope>NUCLEOTIDE SEQUENCE</scope>
</reference>
<organism evidence="1">
    <name type="scientific">Timema shepardi</name>
    <name type="common">Walking stick</name>
    <dbReference type="NCBI Taxonomy" id="629360"/>
    <lineage>
        <taxon>Eukaryota</taxon>
        <taxon>Metazoa</taxon>
        <taxon>Ecdysozoa</taxon>
        <taxon>Arthropoda</taxon>
        <taxon>Hexapoda</taxon>
        <taxon>Insecta</taxon>
        <taxon>Pterygota</taxon>
        <taxon>Neoptera</taxon>
        <taxon>Polyneoptera</taxon>
        <taxon>Phasmatodea</taxon>
        <taxon>Timematodea</taxon>
        <taxon>Timematoidea</taxon>
        <taxon>Timematidae</taxon>
        <taxon>Timema</taxon>
    </lineage>
</organism>
<protein>
    <submittedName>
        <fullName evidence="1">Uncharacterized protein</fullName>
    </submittedName>
</protein>
<gene>
    <name evidence="1" type="ORF">TSIB3V08_LOCUS10186</name>
</gene>
<name>A0A7R9G401_TIMSH</name>
<dbReference type="EMBL" id="OC006495">
    <property type="protein sequence ID" value="CAD7266160.1"/>
    <property type="molecule type" value="Genomic_DNA"/>
</dbReference>
<evidence type="ECO:0000313" key="1">
    <source>
        <dbReference type="EMBL" id="CAD7266160.1"/>
    </source>
</evidence>
<dbReference type="AlphaFoldDB" id="A0A7R9G401"/>